<evidence type="ECO:0000259" key="1">
    <source>
        <dbReference type="Pfam" id="PF03781"/>
    </source>
</evidence>
<dbReference type="eggNOG" id="COG1262">
    <property type="taxonomic scope" value="Bacteria"/>
</dbReference>
<protein>
    <recommendedName>
        <fullName evidence="1">Sulfatase-modifying factor enzyme-like domain-containing protein</fullName>
    </recommendedName>
</protein>
<dbReference type="Proteomes" id="UP000001191">
    <property type="component" value="Chromosome"/>
</dbReference>
<reference evidence="3" key="1">
    <citation type="submission" date="2008-04" db="EMBL/GenBank/DDBJ databases">
        <title>Complete sequence of chromosome of Nostoc punctiforme ATCC 29133.</title>
        <authorList>
            <consortium name="US DOE Joint Genome Institute"/>
            <person name="Copeland A."/>
            <person name="Lucas S."/>
            <person name="Lapidus A."/>
            <person name="Glavina del Rio T."/>
            <person name="Dalin E."/>
            <person name="Tice H."/>
            <person name="Pitluck S."/>
            <person name="Chain P."/>
            <person name="Malfatti S."/>
            <person name="Shin M."/>
            <person name="Vergez L."/>
            <person name="Schmutz J."/>
            <person name="Larimer F."/>
            <person name="Land M."/>
            <person name="Hauser L."/>
            <person name="Kyrpides N."/>
            <person name="Kim E."/>
            <person name="Meeks J.C."/>
            <person name="Elhai J."/>
            <person name="Campbell E.L."/>
            <person name="Thiel T."/>
            <person name="Longmire J."/>
            <person name="Potts M."/>
            <person name="Atlas R."/>
        </authorList>
    </citation>
    <scope>NUCLEOTIDE SEQUENCE [LARGE SCALE GENOMIC DNA]</scope>
    <source>
        <strain evidence="3">ATCC 29133 / PCC 73102</strain>
    </source>
</reference>
<dbReference type="AlphaFoldDB" id="B2J8D2"/>
<evidence type="ECO:0000313" key="3">
    <source>
        <dbReference type="Proteomes" id="UP000001191"/>
    </source>
</evidence>
<gene>
    <name evidence="2" type="ordered locus">Npun_F0627</name>
</gene>
<dbReference type="EMBL" id="CP001037">
    <property type="protein sequence ID" value="ACC79381.1"/>
    <property type="molecule type" value="Genomic_DNA"/>
</dbReference>
<proteinExistence type="predicted"/>
<accession>B2J8D2</accession>
<dbReference type="KEGG" id="npu:Npun_F0627"/>
<dbReference type="GO" id="GO:0120147">
    <property type="term" value="F:formylglycine-generating oxidase activity"/>
    <property type="evidence" value="ECO:0007669"/>
    <property type="project" value="TreeGrafter"/>
</dbReference>
<dbReference type="Pfam" id="PF03781">
    <property type="entry name" value="FGE-sulfatase"/>
    <property type="match status" value="1"/>
</dbReference>
<dbReference type="Gene3D" id="3.90.1580.10">
    <property type="entry name" value="paralog of FGE (formylglycine-generating enzyme)"/>
    <property type="match status" value="1"/>
</dbReference>
<organism evidence="2 3">
    <name type="scientific">Nostoc punctiforme (strain ATCC 29133 / PCC 73102)</name>
    <dbReference type="NCBI Taxonomy" id="63737"/>
    <lineage>
        <taxon>Bacteria</taxon>
        <taxon>Bacillati</taxon>
        <taxon>Cyanobacteriota</taxon>
        <taxon>Cyanophyceae</taxon>
        <taxon>Nostocales</taxon>
        <taxon>Nostocaceae</taxon>
        <taxon>Nostoc</taxon>
    </lineage>
</organism>
<dbReference type="STRING" id="63737.Npun_F0627"/>
<dbReference type="EnsemblBacteria" id="ACC79381">
    <property type="protein sequence ID" value="ACC79381"/>
    <property type="gene ID" value="Npun_F0627"/>
</dbReference>
<dbReference type="HOGENOM" id="CLU_012431_2_4_3"/>
<keyword evidence="3" id="KW-1185">Reference proteome</keyword>
<dbReference type="PANTHER" id="PTHR23150">
    <property type="entry name" value="SULFATASE MODIFYING FACTOR 1, 2"/>
    <property type="match status" value="1"/>
</dbReference>
<dbReference type="InterPro" id="IPR016187">
    <property type="entry name" value="CTDL_fold"/>
</dbReference>
<reference evidence="2 3" key="2">
    <citation type="journal article" date="2013" name="Plant Physiol.">
        <title>A Nostoc punctiforme Sugar Transporter Necessary to Establish a Cyanobacterium-Plant Symbiosis.</title>
        <authorList>
            <person name="Ekman M."/>
            <person name="Picossi S."/>
            <person name="Campbell E.L."/>
            <person name="Meeks J.C."/>
            <person name="Flores E."/>
        </authorList>
    </citation>
    <scope>NUCLEOTIDE SEQUENCE [LARGE SCALE GENOMIC DNA]</scope>
    <source>
        <strain evidence="3">ATCC 29133 / PCC 73102</strain>
    </source>
</reference>
<dbReference type="InterPro" id="IPR042095">
    <property type="entry name" value="SUMF_sf"/>
</dbReference>
<dbReference type="InterPro" id="IPR051043">
    <property type="entry name" value="Sulfatase_Mod_Factor_Kinase"/>
</dbReference>
<dbReference type="RefSeq" id="WP_012407406.1">
    <property type="nucleotide sequence ID" value="NC_010628.1"/>
</dbReference>
<dbReference type="InterPro" id="IPR005532">
    <property type="entry name" value="SUMF_dom"/>
</dbReference>
<feature type="domain" description="Sulfatase-modifying factor enzyme-like" evidence="1">
    <location>
        <begin position="181"/>
        <end position="417"/>
    </location>
</feature>
<dbReference type="PhylomeDB" id="B2J8D2"/>
<dbReference type="PANTHER" id="PTHR23150:SF19">
    <property type="entry name" value="FORMYLGLYCINE-GENERATING ENZYME"/>
    <property type="match status" value="1"/>
</dbReference>
<name>B2J8D2_NOSP7</name>
<sequence length="420" mass="48379">MNIKSQLLELLVKMPNTQTVGERRALLTFTGFDYLNIRINEIQSNNLSFFNELIELILSEGQDKLLNFIRALADSEFIGLEFRQKFNAIIIKISSLEPQKFNSEFIEQKNTQSVNIISISSRSEESLEEQQDTKLPVPAILGTQSFEFTVVIVDPQGKEIKRSRRQNYYLTQDLGNGVSLEMVYIPGGEFWMGSLESEGKRYSNERPQHKVTVKPFLISKYAITQAQWREVATLREVRQNLKLRPSRNGGKSHPVTQVSWFDAVEFCDRLSEKTGKQYRLASEAEWEYACRAGTTTPFHFGETITSDLANYDGRYSYGSERKGIYREITTPIGSLQVANFFGLFDMHGNVWEWCLDHWHENYNNAPNNRDSLRDSSDNQIHVMRGGSWRNDPYLCRSSSRLQKIASEMSNHIGFRIVCSL</sequence>
<dbReference type="SUPFAM" id="SSF56436">
    <property type="entry name" value="C-type lectin-like"/>
    <property type="match status" value="1"/>
</dbReference>
<dbReference type="OrthoDB" id="9801841at2"/>
<evidence type="ECO:0000313" key="2">
    <source>
        <dbReference type="EMBL" id="ACC79381.1"/>
    </source>
</evidence>